<dbReference type="AlphaFoldDB" id="A0A9W8HYK4"/>
<feature type="compositionally biased region" description="Basic residues" evidence="1">
    <location>
        <begin position="174"/>
        <end position="192"/>
    </location>
</feature>
<protein>
    <submittedName>
        <fullName evidence="3">Uncharacterized protein</fullName>
    </submittedName>
</protein>
<evidence type="ECO:0000313" key="4">
    <source>
        <dbReference type="Proteomes" id="UP001140094"/>
    </source>
</evidence>
<gene>
    <name evidence="3" type="ORF">H4R20_005103</name>
</gene>
<accession>A0A9W8HYK4</accession>
<feature type="region of interest" description="Disordered" evidence="1">
    <location>
        <begin position="103"/>
        <end position="137"/>
    </location>
</feature>
<feature type="region of interest" description="Disordered" evidence="1">
    <location>
        <begin position="158"/>
        <end position="192"/>
    </location>
</feature>
<feature type="compositionally biased region" description="Basic residues" evidence="1">
    <location>
        <begin position="21"/>
        <end position="32"/>
    </location>
</feature>
<keyword evidence="2" id="KW-0472">Membrane</keyword>
<dbReference type="Proteomes" id="UP001140094">
    <property type="component" value="Unassembled WGS sequence"/>
</dbReference>
<evidence type="ECO:0000256" key="2">
    <source>
        <dbReference type="SAM" id="Phobius"/>
    </source>
</evidence>
<evidence type="ECO:0000313" key="3">
    <source>
        <dbReference type="EMBL" id="KAJ2797661.1"/>
    </source>
</evidence>
<keyword evidence="2" id="KW-0812">Transmembrane</keyword>
<dbReference type="EMBL" id="JANBUO010001578">
    <property type="protein sequence ID" value="KAJ2797661.1"/>
    <property type="molecule type" value="Genomic_DNA"/>
</dbReference>
<reference evidence="3" key="1">
    <citation type="submission" date="2022-07" db="EMBL/GenBank/DDBJ databases">
        <title>Phylogenomic reconstructions and comparative analyses of Kickxellomycotina fungi.</title>
        <authorList>
            <person name="Reynolds N.K."/>
            <person name="Stajich J.E."/>
            <person name="Barry K."/>
            <person name="Grigoriev I.V."/>
            <person name="Crous P."/>
            <person name="Smith M.E."/>
        </authorList>
    </citation>
    <scope>NUCLEOTIDE SEQUENCE</scope>
    <source>
        <strain evidence="3">NRRL 1565</strain>
    </source>
</reference>
<proteinExistence type="predicted"/>
<organism evidence="3 4">
    <name type="scientific">Coemansia guatemalensis</name>
    <dbReference type="NCBI Taxonomy" id="2761395"/>
    <lineage>
        <taxon>Eukaryota</taxon>
        <taxon>Fungi</taxon>
        <taxon>Fungi incertae sedis</taxon>
        <taxon>Zoopagomycota</taxon>
        <taxon>Kickxellomycotina</taxon>
        <taxon>Kickxellomycetes</taxon>
        <taxon>Kickxellales</taxon>
        <taxon>Kickxellaceae</taxon>
        <taxon>Coemansia</taxon>
    </lineage>
</organism>
<name>A0A9W8HYK4_9FUNG</name>
<dbReference type="OrthoDB" id="2418712at2759"/>
<feature type="compositionally biased region" description="Low complexity" evidence="1">
    <location>
        <begin position="108"/>
        <end position="118"/>
    </location>
</feature>
<keyword evidence="2" id="KW-1133">Transmembrane helix</keyword>
<feature type="region of interest" description="Disordered" evidence="1">
    <location>
        <begin position="18"/>
        <end position="39"/>
    </location>
</feature>
<feature type="compositionally biased region" description="Basic and acidic residues" evidence="1">
    <location>
        <begin position="119"/>
        <end position="133"/>
    </location>
</feature>
<sequence>MHHGSSLTSKNTVGFLSLSPVKRRPNSARKHTASTVLSDPGCRNADTMVSDTRGGDGPGLLSVFSLLYWTLLFTLGALMLDSFLCQIAGKRVMGTVDKMAHAETNDLSSPEDTSSSESFGKRDEAEHNSDYGRDSGSANLASTVGRFVRWYVEEPERVPASNGDCSQTQTGHPRSLRMRKASAMRGSFKHIG</sequence>
<keyword evidence="4" id="KW-1185">Reference proteome</keyword>
<evidence type="ECO:0000256" key="1">
    <source>
        <dbReference type="SAM" id="MobiDB-lite"/>
    </source>
</evidence>
<feature type="compositionally biased region" description="Polar residues" evidence="1">
    <location>
        <begin position="163"/>
        <end position="172"/>
    </location>
</feature>
<comment type="caution">
    <text evidence="3">The sequence shown here is derived from an EMBL/GenBank/DDBJ whole genome shotgun (WGS) entry which is preliminary data.</text>
</comment>
<feature type="transmembrane region" description="Helical" evidence="2">
    <location>
        <begin position="66"/>
        <end position="89"/>
    </location>
</feature>